<evidence type="ECO:0000256" key="1">
    <source>
        <dbReference type="ARBA" id="ARBA00022771"/>
    </source>
</evidence>
<protein>
    <recommendedName>
        <fullName evidence="4">RING-type domain-containing protein</fullName>
    </recommendedName>
</protein>
<organism evidence="5 6">
    <name type="scientific">Trichostrongylus colubriformis</name>
    <name type="common">Black scour worm</name>
    <dbReference type="NCBI Taxonomy" id="6319"/>
    <lineage>
        <taxon>Eukaryota</taxon>
        <taxon>Metazoa</taxon>
        <taxon>Ecdysozoa</taxon>
        <taxon>Nematoda</taxon>
        <taxon>Chromadorea</taxon>
        <taxon>Rhabditida</taxon>
        <taxon>Rhabditina</taxon>
        <taxon>Rhabditomorpha</taxon>
        <taxon>Strongyloidea</taxon>
        <taxon>Trichostrongylidae</taxon>
        <taxon>Trichostrongylus</taxon>
    </lineage>
</organism>
<dbReference type="InterPro" id="IPR001841">
    <property type="entry name" value="Znf_RING"/>
</dbReference>
<keyword evidence="1 3" id="KW-0479">Metal-binding</keyword>
<reference evidence="5 6" key="1">
    <citation type="submission" date="2019-10" db="EMBL/GenBank/DDBJ databases">
        <title>Assembly and Annotation for the nematode Trichostrongylus colubriformis.</title>
        <authorList>
            <person name="Martin J."/>
        </authorList>
    </citation>
    <scope>NUCLEOTIDE SEQUENCE [LARGE SCALE GENOMIC DNA]</scope>
    <source>
        <strain evidence="5">G859</strain>
        <tissue evidence="5">Whole worm</tissue>
    </source>
</reference>
<evidence type="ECO:0000256" key="3">
    <source>
        <dbReference type="PROSITE-ProRule" id="PRU00175"/>
    </source>
</evidence>
<keyword evidence="1 3" id="KW-0863">Zinc-finger</keyword>
<keyword evidence="2" id="KW-0862">Zinc</keyword>
<dbReference type="Gene3D" id="3.30.40.10">
    <property type="entry name" value="Zinc/RING finger domain, C3HC4 (zinc finger)"/>
    <property type="match status" value="1"/>
</dbReference>
<dbReference type="AlphaFoldDB" id="A0AAN8EWH4"/>
<proteinExistence type="predicted"/>
<evidence type="ECO:0000256" key="2">
    <source>
        <dbReference type="ARBA" id="ARBA00022833"/>
    </source>
</evidence>
<feature type="domain" description="RING-type" evidence="4">
    <location>
        <begin position="88"/>
        <end position="140"/>
    </location>
</feature>
<dbReference type="SUPFAM" id="SSF57850">
    <property type="entry name" value="RING/U-box"/>
    <property type="match status" value="1"/>
</dbReference>
<dbReference type="Proteomes" id="UP001331761">
    <property type="component" value="Unassembled WGS sequence"/>
</dbReference>
<accession>A0AAN8EWH4</accession>
<dbReference type="PROSITE" id="PS50089">
    <property type="entry name" value="ZF_RING_2"/>
    <property type="match status" value="1"/>
</dbReference>
<evidence type="ECO:0000259" key="4">
    <source>
        <dbReference type="PROSITE" id="PS50089"/>
    </source>
</evidence>
<comment type="caution">
    <text evidence="5">The sequence shown here is derived from an EMBL/GenBank/DDBJ whole genome shotgun (WGS) entry which is preliminary data.</text>
</comment>
<evidence type="ECO:0000313" key="6">
    <source>
        <dbReference type="Proteomes" id="UP001331761"/>
    </source>
</evidence>
<dbReference type="SMART" id="SM00184">
    <property type="entry name" value="RING"/>
    <property type="match status" value="1"/>
</dbReference>
<dbReference type="GO" id="GO:0008270">
    <property type="term" value="F:zinc ion binding"/>
    <property type="evidence" value="ECO:0007669"/>
    <property type="project" value="UniProtKB-KW"/>
</dbReference>
<keyword evidence="6" id="KW-1185">Reference proteome</keyword>
<dbReference type="EMBL" id="WIXE01024269">
    <property type="protein sequence ID" value="KAK5965765.1"/>
    <property type="molecule type" value="Genomic_DNA"/>
</dbReference>
<dbReference type="InterPro" id="IPR013083">
    <property type="entry name" value="Znf_RING/FYVE/PHD"/>
</dbReference>
<gene>
    <name evidence="5" type="ORF">GCK32_007076</name>
</gene>
<evidence type="ECO:0000313" key="5">
    <source>
        <dbReference type="EMBL" id="KAK5965765.1"/>
    </source>
</evidence>
<name>A0AAN8EWH4_TRICO</name>
<dbReference type="CDD" id="cd16448">
    <property type="entry name" value="RING-H2"/>
    <property type="match status" value="1"/>
</dbReference>
<sequence>MFIMKTKRFRGRIIVKRCHRRASSCFRFSIVIKSCSVFNLLAISNNFRFSKVAQIMQYYRKQGEVLFENSARVVVNVSKSEIKGSTFCPVCFVKFRYDDDDEEYARLCCGHFLHWHCLSTFSTYTMPRSWLFRSRCPYCSIIFASDEKIQENEGKAAAYRAFAIEIYSTWSLGEDRVTDEREVREAKYRRTGSLPPKHRL</sequence>